<keyword evidence="3" id="KW-1185">Reference proteome</keyword>
<evidence type="ECO:0000256" key="1">
    <source>
        <dbReference type="SAM" id="MobiDB-lite"/>
    </source>
</evidence>
<protein>
    <submittedName>
        <fullName evidence="2">Jg27012 protein</fullName>
    </submittedName>
</protein>
<name>A0A8S4QP64_9NEOP</name>
<dbReference type="AlphaFoldDB" id="A0A8S4QP64"/>
<feature type="compositionally biased region" description="Basic and acidic residues" evidence="1">
    <location>
        <begin position="19"/>
        <end position="29"/>
    </location>
</feature>
<dbReference type="OrthoDB" id="6932178at2759"/>
<evidence type="ECO:0000313" key="2">
    <source>
        <dbReference type="EMBL" id="CAH2211402.1"/>
    </source>
</evidence>
<dbReference type="EMBL" id="CAKXAJ010010125">
    <property type="protein sequence ID" value="CAH2211402.1"/>
    <property type="molecule type" value="Genomic_DNA"/>
</dbReference>
<organism evidence="2 3">
    <name type="scientific">Pararge aegeria aegeria</name>
    <dbReference type="NCBI Taxonomy" id="348720"/>
    <lineage>
        <taxon>Eukaryota</taxon>
        <taxon>Metazoa</taxon>
        <taxon>Ecdysozoa</taxon>
        <taxon>Arthropoda</taxon>
        <taxon>Hexapoda</taxon>
        <taxon>Insecta</taxon>
        <taxon>Pterygota</taxon>
        <taxon>Neoptera</taxon>
        <taxon>Endopterygota</taxon>
        <taxon>Lepidoptera</taxon>
        <taxon>Glossata</taxon>
        <taxon>Ditrysia</taxon>
        <taxon>Papilionoidea</taxon>
        <taxon>Nymphalidae</taxon>
        <taxon>Satyrinae</taxon>
        <taxon>Satyrini</taxon>
        <taxon>Parargina</taxon>
        <taxon>Pararge</taxon>
    </lineage>
</organism>
<comment type="caution">
    <text evidence="2">The sequence shown here is derived from an EMBL/GenBank/DDBJ whole genome shotgun (WGS) entry which is preliminary data.</text>
</comment>
<sequence>IPSPTSPVAPKQNGSLSARGDDAPPDNHKPAPLNNNTPDKQPVSRTVTIDKKNSLKARNASVAALVLQMFMGGGDHLTSGDPLARLPAINICCDSN</sequence>
<reference evidence="2" key="1">
    <citation type="submission" date="2022-03" db="EMBL/GenBank/DDBJ databases">
        <authorList>
            <person name="Lindestad O."/>
        </authorList>
    </citation>
    <scope>NUCLEOTIDE SEQUENCE</scope>
</reference>
<proteinExistence type="predicted"/>
<dbReference type="Proteomes" id="UP000838756">
    <property type="component" value="Unassembled WGS sequence"/>
</dbReference>
<feature type="region of interest" description="Disordered" evidence="1">
    <location>
        <begin position="1"/>
        <end position="52"/>
    </location>
</feature>
<feature type="compositionally biased region" description="Polar residues" evidence="1">
    <location>
        <begin position="33"/>
        <end position="47"/>
    </location>
</feature>
<gene>
    <name evidence="2" type="primary">jg27012</name>
    <name evidence="2" type="ORF">PAEG_LOCUS3219</name>
</gene>
<evidence type="ECO:0000313" key="3">
    <source>
        <dbReference type="Proteomes" id="UP000838756"/>
    </source>
</evidence>
<accession>A0A8S4QP64</accession>
<feature type="non-terminal residue" evidence="2">
    <location>
        <position position="1"/>
    </location>
</feature>